<accession>A0A7X0HVR0</accession>
<evidence type="ECO:0000313" key="1">
    <source>
        <dbReference type="EMBL" id="MBB6446481.1"/>
    </source>
</evidence>
<evidence type="ECO:0000313" key="2">
    <source>
        <dbReference type="Proteomes" id="UP000531594"/>
    </source>
</evidence>
<organism evidence="1 2">
    <name type="scientific">Bacillus benzoevorans</name>
    <dbReference type="NCBI Taxonomy" id="1456"/>
    <lineage>
        <taxon>Bacteria</taxon>
        <taxon>Bacillati</taxon>
        <taxon>Bacillota</taxon>
        <taxon>Bacilli</taxon>
        <taxon>Bacillales</taxon>
        <taxon>Bacillaceae</taxon>
        <taxon>Bacillus</taxon>
    </lineage>
</organism>
<evidence type="ECO:0008006" key="3">
    <source>
        <dbReference type="Google" id="ProtNLM"/>
    </source>
</evidence>
<name>A0A7X0HVR0_9BACI</name>
<dbReference type="Pfam" id="PF17356">
    <property type="entry name" value="PBSX_XtrA"/>
    <property type="match status" value="1"/>
</dbReference>
<protein>
    <recommendedName>
        <fullName evidence="3">DUF3954 domain-containing protein</fullName>
    </recommendedName>
</protein>
<keyword evidence="2" id="KW-1185">Reference proteome</keyword>
<dbReference type="InterPro" id="IPR035530">
    <property type="entry name" value="PBSX_XtrA"/>
</dbReference>
<reference evidence="1 2" key="1">
    <citation type="submission" date="2020-08" db="EMBL/GenBank/DDBJ databases">
        <title>Genomic Encyclopedia of Type Strains, Phase IV (KMG-IV): sequencing the most valuable type-strain genomes for metagenomic binning, comparative biology and taxonomic classification.</title>
        <authorList>
            <person name="Goeker M."/>
        </authorList>
    </citation>
    <scope>NUCLEOTIDE SEQUENCE [LARGE SCALE GENOMIC DNA]</scope>
    <source>
        <strain evidence="1 2">DSM 5391</strain>
    </source>
</reference>
<comment type="caution">
    <text evidence="1">The sequence shown here is derived from an EMBL/GenBank/DDBJ whole genome shotgun (WGS) entry which is preliminary data.</text>
</comment>
<dbReference type="AlphaFoldDB" id="A0A7X0HVR0"/>
<sequence>MTIDTEKMTAEINLMQNNIVYVVKDGRLIEHELPAYGEVVIVMHDGKAKRIETKTNRAV</sequence>
<dbReference type="Proteomes" id="UP000531594">
    <property type="component" value="Unassembled WGS sequence"/>
</dbReference>
<proteinExistence type="predicted"/>
<dbReference type="EMBL" id="JACHGK010000011">
    <property type="protein sequence ID" value="MBB6446481.1"/>
    <property type="molecule type" value="Genomic_DNA"/>
</dbReference>
<gene>
    <name evidence="1" type="ORF">HNR53_003140</name>
</gene>
<dbReference type="RefSeq" id="WP_184527521.1">
    <property type="nucleotide sequence ID" value="NZ_JACHGK010000011.1"/>
</dbReference>